<organism evidence="1 2">
    <name type="scientific">Modicisalibacter muralis</name>
    <dbReference type="NCBI Taxonomy" id="119000"/>
    <lineage>
        <taxon>Bacteria</taxon>
        <taxon>Pseudomonadati</taxon>
        <taxon>Pseudomonadota</taxon>
        <taxon>Gammaproteobacteria</taxon>
        <taxon>Oceanospirillales</taxon>
        <taxon>Halomonadaceae</taxon>
        <taxon>Modicisalibacter</taxon>
    </lineage>
</organism>
<accession>A0A1G9MX51</accession>
<dbReference type="AlphaFoldDB" id="A0A1G9MX51"/>
<dbReference type="EMBL" id="FNGI01000007">
    <property type="protein sequence ID" value="SDL78714.1"/>
    <property type="molecule type" value="Genomic_DNA"/>
</dbReference>
<reference evidence="1 2" key="1">
    <citation type="submission" date="2016-10" db="EMBL/GenBank/DDBJ databases">
        <authorList>
            <person name="de Groot N.N."/>
        </authorList>
    </citation>
    <scope>NUCLEOTIDE SEQUENCE [LARGE SCALE GENOMIC DNA]</scope>
    <source>
        <strain evidence="1 2">DSM 14789</strain>
    </source>
</reference>
<evidence type="ECO:0000313" key="2">
    <source>
        <dbReference type="Proteomes" id="UP000198654"/>
    </source>
</evidence>
<evidence type="ECO:0000313" key="1">
    <source>
        <dbReference type="EMBL" id="SDL78714.1"/>
    </source>
</evidence>
<name>A0A1G9MX51_9GAMM</name>
<protein>
    <submittedName>
        <fullName evidence="1">Uncharacterized protein</fullName>
    </submittedName>
</protein>
<dbReference type="OrthoDB" id="9906294at2"/>
<dbReference type="RefSeq" id="WP_089729143.1">
    <property type="nucleotide sequence ID" value="NZ_FNGI01000007.1"/>
</dbReference>
<sequence>MRKQLIEIGRGCAYFFGGAETETVYPKGKTSDYLAERAKRRQKRHEARRWRWDRHGLTPALEIHTA</sequence>
<dbReference type="Proteomes" id="UP000198654">
    <property type="component" value="Unassembled WGS sequence"/>
</dbReference>
<proteinExistence type="predicted"/>
<dbReference type="STRING" id="119000.SAMN05661010_02553"/>
<keyword evidence="2" id="KW-1185">Reference proteome</keyword>
<gene>
    <name evidence="1" type="ORF">SAMN05661010_02553</name>
</gene>